<dbReference type="Proteomes" id="UP000558488">
    <property type="component" value="Unassembled WGS sequence"/>
</dbReference>
<dbReference type="AlphaFoldDB" id="A0A7J7W3Q6"/>
<comment type="caution">
    <text evidence="1">The sequence shown here is derived from an EMBL/GenBank/DDBJ whole genome shotgun (WGS) entry which is preliminary data.</text>
</comment>
<keyword evidence="2" id="KW-1185">Reference proteome</keyword>
<accession>A0A7J7W3Q6</accession>
<dbReference type="EMBL" id="JACAGB010000012">
    <property type="protein sequence ID" value="KAF6331818.1"/>
    <property type="molecule type" value="Genomic_DNA"/>
</dbReference>
<reference evidence="1 2" key="1">
    <citation type="journal article" date="2020" name="Nature">
        <title>Six reference-quality genomes reveal evolution of bat adaptations.</title>
        <authorList>
            <person name="Jebb D."/>
            <person name="Huang Z."/>
            <person name="Pippel M."/>
            <person name="Hughes G.M."/>
            <person name="Lavrichenko K."/>
            <person name="Devanna P."/>
            <person name="Winkler S."/>
            <person name="Jermiin L.S."/>
            <person name="Skirmuntt E.C."/>
            <person name="Katzourakis A."/>
            <person name="Burkitt-Gray L."/>
            <person name="Ray D.A."/>
            <person name="Sullivan K.A.M."/>
            <person name="Roscito J.G."/>
            <person name="Kirilenko B.M."/>
            <person name="Davalos L.M."/>
            <person name="Corthals A.P."/>
            <person name="Power M.L."/>
            <person name="Jones G."/>
            <person name="Ransome R.D."/>
            <person name="Dechmann D.K.N."/>
            <person name="Locatelli A.G."/>
            <person name="Puechmaille S.J."/>
            <person name="Fedrigo O."/>
            <person name="Jarvis E.D."/>
            <person name="Hiller M."/>
            <person name="Vernes S.C."/>
            <person name="Myers E.W."/>
            <person name="Teeling E.C."/>
        </authorList>
    </citation>
    <scope>NUCLEOTIDE SEQUENCE [LARGE SCALE GENOMIC DNA]</scope>
    <source>
        <strain evidence="1">MPipKuh1</strain>
        <tissue evidence="1">Flight muscle</tissue>
    </source>
</reference>
<name>A0A7J7W3Q6_PIPKU</name>
<gene>
    <name evidence="1" type="ORF">mPipKuh1_008128</name>
</gene>
<sequence>MILALEVTYPQKPLTPGKPRQLVTLIEIKISAICWMHDLEVKSFNLLVFHSRKLVLGKAHYVLETLVLEHSPVFLTILAQALPFPAILLKLPSDCLVRDPLFVPHHSHMMSEGAWPPDRWSLGNPQEFSDTVSGLKNKNTRTTAKGPSLLREHAVLSCSQGHFLDK</sequence>
<evidence type="ECO:0000313" key="2">
    <source>
        <dbReference type="Proteomes" id="UP000558488"/>
    </source>
</evidence>
<organism evidence="1 2">
    <name type="scientific">Pipistrellus kuhlii</name>
    <name type="common">Kuhl's pipistrelle</name>
    <dbReference type="NCBI Taxonomy" id="59472"/>
    <lineage>
        <taxon>Eukaryota</taxon>
        <taxon>Metazoa</taxon>
        <taxon>Chordata</taxon>
        <taxon>Craniata</taxon>
        <taxon>Vertebrata</taxon>
        <taxon>Euteleostomi</taxon>
        <taxon>Mammalia</taxon>
        <taxon>Eutheria</taxon>
        <taxon>Laurasiatheria</taxon>
        <taxon>Chiroptera</taxon>
        <taxon>Yangochiroptera</taxon>
        <taxon>Vespertilionidae</taxon>
        <taxon>Pipistrellus</taxon>
    </lineage>
</organism>
<evidence type="ECO:0000313" key="1">
    <source>
        <dbReference type="EMBL" id="KAF6331818.1"/>
    </source>
</evidence>
<proteinExistence type="predicted"/>
<protein>
    <submittedName>
        <fullName evidence="1">Uncharacterized protein</fullName>
    </submittedName>
</protein>